<name>A0A0B7ACG9_9EUPU</name>
<keyword evidence="1" id="KW-0472">Membrane</keyword>
<gene>
    <name evidence="2" type="primary">ORF106245</name>
</gene>
<feature type="transmembrane region" description="Helical" evidence="1">
    <location>
        <begin position="21"/>
        <end position="39"/>
    </location>
</feature>
<sequence>MTNAEDSLLCDMTDYHNNKEIFLFLGYCSCLVVTTRTSLKSKKARLYGRGH</sequence>
<proteinExistence type="predicted"/>
<reference evidence="2" key="1">
    <citation type="submission" date="2014-12" db="EMBL/GenBank/DDBJ databases">
        <title>Insight into the proteome of Arion vulgaris.</title>
        <authorList>
            <person name="Aradska J."/>
            <person name="Bulat T."/>
            <person name="Smidak R."/>
            <person name="Sarate P."/>
            <person name="Gangsoo J."/>
            <person name="Sialana F."/>
            <person name="Bilban M."/>
            <person name="Lubec G."/>
        </authorList>
    </citation>
    <scope>NUCLEOTIDE SEQUENCE</scope>
    <source>
        <tissue evidence="2">Skin</tissue>
    </source>
</reference>
<evidence type="ECO:0000256" key="1">
    <source>
        <dbReference type="SAM" id="Phobius"/>
    </source>
</evidence>
<protein>
    <submittedName>
        <fullName evidence="2">Uncharacterized protein</fullName>
    </submittedName>
</protein>
<keyword evidence="1" id="KW-0812">Transmembrane</keyword>
<evidence type="ECO:0000313" key="2">
    <source>
        <dbReference type="EMBL" id="CEK77711.1"/>
    </source>
</evidence>
<organism evidence="2">
    <name type="scientific">Arion vulgaris</name>
    <dbReference type="NCBI Taxonomy" id="1028688"/>
    <lineage>
        <taxon>Eukaryota</taxon>
        <taxon>Metazoa</taxon>
        <taxon>Spiralia</taxon>
        <taxon>Lophotrochozoa</taxon>
        <taxon>Mollusca</taxon>
        <taxon>Gastropoda</taxon>
        <taxon>Heterobranchia</taxon>
        <taxon>Euthyneura</taxon>
        <taxon>Panpulmonata</taxon>
        <taxon>Eupulmonata</taxon>
        <taxon>Stylommatophora</taxon>
        <taxon>Helicina</taxon>
        <taxon>Arionoidea</taxon>
        <taxon>Arionidae</taxon>
        <taxon>Arion</taxon>
    </lineage>
</organism>
<dbReference type="EMBL" id="HACG01030846">
    <property type="protein sequence ID" value="CEK77711.1"/>
    <property type="molecule type" value="Transcribed_RNA"/>
</dbReference>
<dbReference type="AlphaFoldDB" id="A0A0B7ACG9"/>
<accession>A0A0B7ACG9</accession>
<keyword evidence="1" id="KW-1133">Transmembrane helix</keyword>